<dbReference type="InterPro" id="IPR042099">
    <property type="entry name" value="ANL_N_sf"/>
</dbReference>
<dbReference type="RefSeq" id="WP_018278847.1">
    <property type="nucleotide sequence ID" value="NZ_CDOF01000022.1"/>
</dbReference>
<proteinExistence type="predicted"/>
<dbReference type="SUPFAM" id="SSF56801">
    <property type="entry name" value="Acetyl-CoA synthetase-like"/>
    <property type="match status" value="1"/>
</dbReference>
<dbReference type="InterPro" id="IPR053158">
    <property type="entry name" value="CapK_Type1_Caps_Biosynth"/>
</dbReference>
<dbReference type="Gene3D" id="3.40.50.12780">
    <property type="entry name" value="N-terminal domain of ligase-like"/>
    <property type="match status" value="1"/>
</dbReference>
<dbReference type="AlphaFoldDB" id="A0A0B7HBH2"/>
<accession>A0A0B7HBH2</accession>
<name>A0A0B7HBH2_9FLAO</name>
<protein>
    <submittedName>
        <fullName evidence="1">Uncharacterized protein</fullName>
    </submittedName>
</protein>
<evidence type="ECO:0000313" key="1">
    <source>
        <dbReference type="EMBL" id="CEN35909.1"/>
    </source>
</evidence>
<dbReference type="PANTHER" id="PTHR36932:SF1">
    <property type="entry name" value="CAPSULAR POLYSACCHARIDE BIOSYNTHESIS PROTEIN"/>
    <property type="match status" value="1"/>
</dbReference>
<sequence length="438" mass="51393">MKNIRNYVFWAIDFVTGGKKRAFYEEIRKVYYQTNGYEKITSQRLSEILSYAYEKVPFYKGIDCSSITNFPVITKKIINSNYNDFFSTDYINKKNRLRLMTTSGSTGTTFKVFQNSDKVLRNKIDALFFYEIGNYSLGDRIYSLRVWTHLNRKKKLSCLKENLKMIDTSDLCKRNWNSFKSDMLNYSSPKIILAYASSLTEFLNSLSDEEKKLKWGIKSIFSGAEELPLHVKRELKKVFKCPIVSRYSNQEMGIFAQQPISGEEYFLTNDASYYFEFLKLDSDKNAQEDEIARIVVTDLFNKAMPLIRYDTGDLCTFGTRNNRKYIKVIQGRTLDLLKSKSGQIYSPYTIILLLWNFKGIIQFQFIQEDLNFIVLRLVHNFENKEQSFKDIEENLRSLFGKQTTIKIEEVTEIPSEKTGKRRYIISKLNINDNQTITK</sequence>
<gene>
    <name evidence="1" type="ORF">CCYN74_140045</name>
</gene>
<evidence type="ECO:0000313" key="2">
    <source>
        <dbReference type="Proteomes" id="UP000038083"/>
    </source>
</evidence>
<organism evidence="1 2">
    <name type="scientific">Capnocytophaga cynodegmi</name>
    <dbReference type="NCBI Taxonomy" id="28189"/>
    <lineage>
        <taxon>Bacteria</taxon>
        <taxon>Pseudomonadati</taxon>
        <taxon>Bacteroidota</taxon>
        <taxon>Flavobacteriia</taxon>
        <taxon>Flavobacteriales</taxon>
        <taxon>Flavobacteriaceae</taxon>
        <taxon>Capnocytophaga</taxon>
    </lineage>
</organism>
<dbReference type="Proteomes" id="UP000038083">
    <property type="component" value="Unassembled WGS sequence"/>
</dbReference>
<reference evidence="1 2" key="1">
    <citation type="submission" date="2015-01" db="EMBL/GenBank/DDBJ databases">
        <authorList>
            <person name="MANFREDI Pablo"/>
        </authorList>
    </citation>
    <scope>NUCLEOTIDE SEQUENCE [LARGE SCALE GENOMIC DNA]</scope>
    <source>
        <strain evidence="1 2">Ccy74</strain>
    </source>
</reference>
<dbReference type="OrthoDB" id="580775at2"/>
<dbReference type="EMBL" id="CDOG01000006">
    <property type="protein sequence ID" value="CEN35909.1"/>
    <property type="molecule type" value="Genomic_DNA"/>
</dbReference>
<dbReference type="PANTHER" id="PTHR36932">
    <property type="entry name" value="CAPSULAR POLYSACCHARIDE BIOSYNTHESIS PROTEIN"/>
    <property type="match status" value="1"/>
</dbReference>